<evidence type="ECO:0000256" key="6">
    <source>
        <dbReference type="ARBA" id="ARBA00023065"/>
    </source>
</evidence>
<evidence type="ECO:0000313" key="13">
    <source>
        <dbReference type="Proteomes" id="UP000035337"/>
    </source>
</evidence>
<dbReference type="AlphaFoldDB" id="A0A0G3WGW0"/>
<evidence type="ECO:0000256" key="10">
    <source>
        <dbReference type="ARBA" id="ARBA00035585"/>
    </source>
</evidence>
<evidence type="ECO:0000256" key="1">
    <source>
        <dbReference type="ARBA" id="ARBA00004651"/>
    </source>
</evidence>
<dbReference type="Proteomes" id="UP000035337">
    <property type="component" value="Chromosome"/>
</dbReference>
<accession>A0A0G3WGW0</accession>
<proteinExistence type="inferred from homology"/>
<dbReference type="GO" id="GO:0005886">
    <property type="term" value="C:plasma membrane"/>
    <property type="evidence" value="ECO:0007669"/>
    <property type="project" value="UniProtKB-SubCell"/>
</dbReference>
<dbReference type="EMBL" id="CP009498">
    <property type="protein sequence ID" value="AKL97558.1"/>
    <property type="molecule type" value="Genomic_DNA"/>
</dbReference>
<evidence type="ECO:0000256" key="11">
    <source>
        <dbReference type="HAMAP-Rule" id="MF_00454"/>
    </source>
</evidence>
<keyword evidence="6 11" id="KW-0406">Ion transport</keyword>
<dbReference type="RefSeq" id="WP_052569734.1">
    <property type="nucleotide sequence ID" value="NZ_CP009498.1"/>
</dbReference>
<dbReference type="KEGG" id="epo:Epro_0179"/>
<reference evidence="12 13" key="1">
    <citation type="submission" date="2014-09" db="EMBL/GenBank/DDBJ databases">
        <title>Complete genome sequence of Endomicrobium proavitum.</title>
        <authorList>
            <person name="Zheng H."/>
        </authorList>
    </citation>
    <scope>NUCLEOTIDE SEQUENCE [LARGE SCALE GENOMIC DNA]</scope>
    <source>
        <strain evidence="12 13">Rsa215</strain>
    </source>
</reference>
<evidence type="ECO:0000256" key="4">
    <source>
        <dbReference type="ARBA" id="ARBA00022692"/>
    </source>
</evidence>
<evidence type="ECO:0000256" key="5">
    <source>
        <dbReference type="ARBA" id="ARBA00022989"/>
    </source>
</evidence>
<dbReference type="PANTHER" id="PTHR28259:SF1">
    <property type="entry name" value="FLUORIDE EXPORT PROTEIN 1-RELATED"/>
    <property type="match status" value="1"/>
</dbReference>
<keyword evidence="5 11" id="KW-1133">Transmembrane helix</keyword>
<dbReference type="GO" id="GO:0046872">
    <property type="term" value="F:metal ion binding"/>
    <property type="evidence" value="ECO:0007669"/>
    <property type="project" value="UniProtKB-KW"/>
</dbReference>
<keyword evidence="13" id="KW-1185">Reference proteome</keyword>
<evidence type="ECO:0000313" key="12">
    <source>
        <dbReference type="EMBL" id="AKL97558.1"/>
    </source>
</evidence>
<comment type="catalytic activity">
    <reaction evidence="10">
        <text>fluoride(in) = fluoride(out)</text>
        <dbReference type="Rhea" id="RHEA:76159"/>
        <dbReference type="ChEBI" id="CHEBI:17051"/>
    </reaction>
    <physiologicalReaction direction="left-to-right" evidence="10">
        <dbReference type="Rhea" id="RHEA:76160"/>
    </physiologicalReaction>
</comment>
<dbReference type="GO" id="GO:0062054">
    <property type="term" value="F:fluoride channel activity"/>
    <property type="evidence" value="ECO:0007669"/>
    <property type="project" value="UniProtKB-UniRule"/>
</dbReference>
<evidence type="ECO:0000256" key="9">
    <source>
        <dbReference type="ARBA" id="ARBA00035120"/>
    </source>
</evidence>
<dbReference type="Pfam" id="PF02537">
    <property type="entry name" value="CRCB"/>
    <property type="match status" value="1"/>
</dbReference>
<keyword evidence="7 11" id="KW-0472">Membrane</keyword>
<dbReference type="PANTHER" id="PTHR28259">
    <property type="entry name" value="FLUORIDE EXPORT PROTEIN 1-RELATED"/>
    <property type="match status" value="1"/>
</dbReference>
<keyword evidence="8 11" id="KW-0407">Ion channel</keyword>
<comment type="similarity">
    <text evidence="9 11">Belongs to the fluoride channel Fluc/FEX (TC 1.A.43) family.</text>
</comment>
<name>A0A0G3WGW0_9BACT</name>
<keyword evidence="3" id="KW-0997">Cell inner membrane</keyword>
<sequence>MLKNAIAVFLGGAFGSLFRFLISEALPVVKYGIPFTVIFINFAGCFIMGAADGVFEICQPAKVTKHFLTVGLLGGFTTFSAFSLEFSTLIKSGSYGGASLYLLISIFMALLGFWLGYFLIKFVKLHW</sequence>
<evidence type="ECO:0000256" key="8">
    <source>
        <dbReference type="ARBA" id="ARBA00023303"/>
    </source>
</evidence>
<protein>
    <recommendedName>
        <fullName evidence="11">Fluoride-specific ion channel FluC</fullName>
    </recommendedName>
</protein>
<dbReference type="STRING" id="1408281.Epro_0179"/>
<keyword evidence="2 11" id="KW-1003">Cell membrane</keyword>
<feature type="binding site" evidence="11">
    <location>
        <position position="74"/>
    </location>
    <ligand>
        <name>Na(+)</name>
        <dbReference type="ChEBI" id="CHEBI:29101"/>
        <note>structural</note>
    </ligand>
</feature>
<keyword evidence="11" id="KW-0479">Metal-binding</keyword>
<feature type="binding site" evidence="11">
    <location>
        <position position="77"/>
    </location>
    <ligand>
        <name>Na(+)</name>
        <dbReference type="ChEBI" id="CHEBI:29101"/>
        <note>structural</note>
    </ligand>
</feature>
<comment type="function">
    <text evidence="11">Fluoride-specific ion channel. Important for reducing fluoride concentration in the cell, thus reducing its toxicity.</text>
</comment>
<evidence type="ECO:0000256" key="3">
    <source>
        <dbReference type="ARBA" id="ARBA00022519"/>
    </source>
</evidence>
<dbReference type="GO" id="GO:0140114">
    <property type="term" value="P:cellular detoxification of fluoride"/>
    <property type="evidence" value="ECO:0007669"/>
    <property type="project" value="UniProtKB-UniRule"/>
</dbReference>
<keyword evidence="4 11" id="KW-0812">Transmembrane</keyword>
<keyword evidence="11" id="KW-0915">Sodium</keyword>
<evidence type="ECO:0000256" key="7">
    <source>
        <dbReference type="ARBA" id="ARBA00023136"/>
    </source>
</evidence>
<comment type="subcellular location">
    <subcellularLocation>
        <location evidence="1 11">Cell membrane</location>
        <topology evidence="1 11">Multi-pass membrane protein</topology>
    </subcellularLocation>
</comment>
<gene>
    <name evidence="11 12" type="primary">crcB</name>
    <name evidence="11" type="synonym">fluC</name>
    <name evidence="12" type="ORF">Epro_0179</name>
</gene>
<feature type="transmembrane region" description="Helical" evidence="11">
    <location>
        <begin position="35"/>
        <end position="55"/>
    </location>
</feature>
<keyword evidence="11" id="KW-0813">Transport</keyword>
<dbReference type="OrthoDB" id="9799631at2"/>
<dbReference type="InterPro" id="IPR003691">
    <property type="entry name" value="FluC"/>
</dbReference>
<feature type="transmembrane region" description="Helical" evidence="11">
    <location>
        <begin position="67"/>
        <end position="86"/>
    </location>
</feature>
<evidence type="ECO:0000256" key="2">
    <source>
        <dbReference type="ARBA" id="ARBA00022475"/>
    </source>
</evidence>
<dbReference type="NCBIfam" id="TIGR00494">
    <property type="entry name" value="crcB"/>
    <property type="match status" value="1"/>
</dbReference>
<feature type="transmembrane region" description="Helical" evidence="11">
    <location>
        <begin position="98"/>
        <end position="120"/>
    </location>
</feature>
<dbReference type="HAMAP" id="MF_00454">
    <property type="entry name" value="FluC"/>
    <property type="match status" value="1"/>
</dbReference>
<comment type="activity regulation">
    <text evidence="11">Na(+) is not transported, but it plays an essential structural role and its presence is essential for fluoride channel function.</text>
</comment>
<organism evidence="12 13">
    <name type="scientific">Endomicrobium proavitum</name>
    <dbReference type="NCBI Taxonomy" id="1408281"/>
    <lineage>
        <taxon>Bacteria</taxon>
        <taxon>Pseudomonadati</taxon>
        <taxon>Elusimicrobiota</taxon>
        <taxon>Endomicrobiia</taxon>
        <taxon>Endomicrobiales</taxon>
        <taxon>Endomicrobiaceae</taxon>
        <taxon>Endomicrobium</taxon>
    </lineage>
</organism>